<evidence type="ECO:0000256" key="2">
    <source>
        <dbReference type="ARBA" id="ARBA00008171"/>
    </source>
</evidence>
<comment type="similarity">
    <text evidence="2">Belongs to the protein kinase superfamily. TKL Ser/Thr protein kinase family. ROCO subfamily.</text>
</comment>
<dbReference type="Pfam" id="PF07714">
    <property type="entry name" value="PK_Tyr_Ser-Thr"/>
    <property type="match status" value="1"/>
</dbReference>
<dbReference type="SMART" id="SM00220">
    <property type="entry name" value="S_TKc"/>
    <property type="match status" value="1"/>
</dbReference>
<reference evidence="11" key="3">
    <citation type="submission" date="2020-12" db="UniProtKB">
        <authorList>
            <consortium name="EnsemblPlants"/>
        </authorList>
    </citation>
    <scope>IDENTIFICATION</scope>
</reference>
<dbReference type="EnsemblPlants" id="Pp3c13_15270V3.1">
    <property type="protein sequence ID" value="Pp3c13_15270V3.1"/>
    <property type="gene ID" value="Pp3c13_15270"/>
</dbReference>
<evidence type="ECO:0000259" key="9">
    <source>
        <dbReference type="PROSITE" id="PS50011"/>
    </source>
</evidence>
<dbReference type="SUPFAM" id="SSF52540">
    <property type="entry name" value="P-loop containing nucleoside triphosphate hydrolases"/>
    <property type="match status" value="1"/>
</dbReference>
<dbReference type="GO" id="GO:0035556">
    <property type="term" value="P:intracellular signal transduction"/>
    <property type="evidence" value="ECO:0000318"/>
    <property type="project" value="GO_Central"/>
</dbReference>
<dbReference type="Proteomes" id="UP000006727">
    <property type="component" value="Chromosome 13"/>
</dbReference>
<dbReference type="InterPro" id="IPR032675">
    <property type="entry name" value="LRR_dom_sf"/>
</dbReference>
<keyword evidence="3" id="KW-0433">Leucine-rich repeat</keyword>
<dbReference type="Gene3D" id="1.10.510.10">
    <property type="entry name" value="Transferase(Phosphotransferase) domain 1"/>
    <property type="match status" value="1"/>
</dbReference>
<keyword evidence="12" id="KW-1185">Reference proteome</keyword>
<dbReference type="Gene3D" id="3.40.50.300">
    <property type="entry name" value="P-loop containing nucleotide triphosphate hydrolases"/>
    <property type="match status" value="1"/>
</dbReference>
<keyword evidence="6 8" id="KW-1133">Transmembrane helix</keyword>
<evidence type="ECO:0000256" key="6">
    <source>
        <dbReference type="ARBA" id="ARBA00022989"/>
    </source>
</evidence>
<comment type="subcellular location">
    <subcellularLocation>
        <location evidence="1">Membrane</location>
    </subcellularLocation>
</comment>
<dbReference type="SMART" id="SM00369">
    <property type="entry name" value="LRR_TYP"/>
    <property type="match status" value="18"/>
</dbReference>
<dbReference type="EMBL" id="ABEU02000013">
    <property type="protein sequence ID" value="PNR42583.1"/>
    <property type="molecule type" value="Genomic_DNA"/>
</dbReference>
<dbReference type="Pfam" id="PF23598">
    <property type="entry name" value="LRR_14"/>
    <property type="match status" value="5"/>
</dbReference>
<dbReference type="Pfam" id="PF00931">
    <property type="entry name" value="NB-ARC"/>
    <property type="match status" value="1"/>
</dbReference>
<dbReference type="GO" id="GO:0016020">
    <property type="term" value="C:membrane"/>
    <property type="evidence" value="ECO:0007669"/>
    <property type="project" value="UniProtKB-SubCell"/>
</dbReference>
<dbReference type="InParanoid" id="A0A2K1JM08"/>
<dbReference type="PANTHER" id="PTHR36766:SF30">
    <property type="entry name" value="TIR-NBS TYPE DISEASE RESISTANCE PROTEIN-RELATED"/>
    <property type="match status" value="1"/>
</dbReference>
<dbReference type="InterPro" id="IPR011009">
    <property type="entry name" value="Kinase-like_dom_sf"/>
</dbReference>
<dbReference type="InterPro" id="IPR001611">
    <property type="entry name" value="Leu-rich_rpt"/>
</dbReference>
<dbReference type="InterPro" id="IPR000719">
    <property type="entry name" value="Prot_kinase_dom"/>
</dbReference>
<dbReference type="GO" id="GO:0005524">
    <property type="term" value="F:ATP binding"/>
    <property type="evidence" value="ECO:0007669"/>
    <property type="project" value="InterPro"/>
</dbReference>
<evidence type="ECO:0000256" key="7">
    <source>
        <dbReference type="ARBA" id="ARBA00023136"/>
    </source>
</evidence>
<evidence type="ECO:0000313" key="12">
    <source>
        <dbReference type="Proteomes" id="UP000006727"/>
    </source>
</evidence>
<dbReference type="Gene3D" id="1.10.8.430">
    <property type="entry name" value="Helical domain of apoptotic protease-activating factors"/>
    <property type="match status" value="1"/>
</dbReference>
<dbReference type="Gramene" id="Pp3c13_15270V3.1">
    <property type="protein sequence ID" value="Pp3c13_15270V3.1"/>
    <property type="gene ID" value="Pp3c13_15270"/>
</dbReference>
<dbReference type="Gene3D" id="3.80.10.10">
    <property type="entry name" value="Ribonuclease Inhibitor"/>
    <property type="match status" value="7"/>
</dbReference>
<evidence type="ECO:0000256" key="1">
    <source>
        <dbReference type="ARBA" id="ARBA00004370"/>
    </source>
</evidence>
<dbReference type="SUPFAM" id="SSF52058">
    <property type="entry name" value="L domain-like"/>
    <property type="match status" value="4"/>
</dbReference>
<dbReference type="InterPro" id="IPR006553">
    <property type="entry name" value="Leu-rich_rpt_Cys-con_subtyp"/>
</dbReference>
<dbReference type="PRINTS" id="PR00364">
    <property type="entry name" value="DISEASERSIST"/>
</dbReference>
<evidence type="ECO:0000256" key="4">
    <source>
        <dbReference type="ARBA" id="ARBA00022692"/>
    </source>
</evidence>
<dbReference type="InterPro" id="IPR002182">
    <property type="entry name" value="NB-ARC"/>
</dbReference>
<organism evidence="10">
    <name type="scientific">Physcomitrium patens</name>
    <name type="common">Spreading-leaved earth moss</name>
    <name type="synonym">Physcomitrella patens</name>
    <dbReference type="NCBI Taxonomy" id="3218"/>
    <lineage>
        <taxon>Eukaryota</taxon>
        <taxon>Viridiplantae</taxon>
        <taxon>Streptophyta</taxon>
        <taxon>Embryophyta</taxon>
        <taxon>Bryophyta</taxon>
        <taxon>Bryophytina</taxon>
        <taxon>Bryopsida</taxon>
        <taxon>Funariidae</taxon>
        <taxon>Funariales</taxon>
        <taxon>Funariaceae</taxon>
        <taxon>Physcomitrium</taxon>
    </lineage>
</organism>
<evidence type="ECO:0000256" key="8">
    <source>
        <dbReference type="SAM" id="Phobius"/>
    </source>
</evidence>
<keyword evidence="4 8" id="KW-0812">Transmembrane</keyword>
<accession>A0A2K1JM08</accession>
<evidence type="ECO:0000313" key="10">
    <source>
        <dbReference type="EMBL" id="PNR42583.1"/>
    </source>
</evidence>
<dbReference type="InterPro" id="IPR055414">
    <property type="entry name" value="LRR_R13L4/SHOC2-like"/>
</dbReference>
<proteinExistence type="inferred from homology"/>
<keyword evidence="5" id="KW-0677">Repeat</keyword>
<dbReference type="PROSITE" id="PS50011">
    <property type="entry name" value="PROTEIN_KINASE_DOM"/>
    <property type="match status" value="1"/>
</dbReference>
<dbReference type="PaxDb" id="3218-PP1S158_132V6.1"/>
<reference evidence="10 12" key="1">
    <citation type="journal article" date="2008" name="Science">
        <title>The Physcomitrella genome reveals evolutionary insights into the conquest of land by plants.</title>
        <authorList>
            <person name="Rensing S."/>
            <person name="Lang D."/>
            <person name="Zimmer A."/>
            <person name="Terry A."/>
            <person name="Salamov A."/>
            <person name="Shapiro H."/>
            <person name="Nishiyama T."/>
            <person name="Perroud P.-F."/>
            <person name="Lindquist E."/>
            <person name="Kamisugi Y."/>
            <person name="Tanahashi T."/>
            <person name="Sakakibara K."/>
            <person name="Fujita T."/>
            <person name="Oishi K."/>
            <person name="Shin-I T."/>
            <person name="Kuroki Y."/>
            <person name="Toyoda A."/>
            <person name="Suzuki Y."/>
            <person name="Hashimoto A."/>
            <person name="Yamaguchi K."/>
            <person name="Sugano A."/>
            <person name="Kohara Y."/>
            <person name="Fujiyama A."/>
            <person name="Anterola A."/>
            <person name="Aoki S."/>
            <person name="Ashton N."/>
            <person name="Barbazuk W.B."/>
            <person name="Barker E."/>
            <person name="Bennetzen J."/>
            <person name="Bezanilla M."/>
            <person name="Blankenship R."/>
            <person name="Cho S.H."/>
            <person name="Dutcher S."/>
            <person name="Estelle M."/>
            <person name="Fawcett J.A."/>
            <person name="Gundlach H."/>
            <person name="Hanada K."/>
            <person name="Heyl A."/>
            <person name="Hicks K.A."/>
            <person name="Hugh J."/>
            <person name="Lohr M."/>
            <person name="Mayer K."/>
            <person name="Melkozernov A."/>
            <person name="Murata T."/>
            <person name="Nelson D."/>
            <person name="Pils B."/>
            <person name="Prigge M."/>
            <person name="Reiss B."/>
            <person name="Renner T."/>
            <person name="Rombauts S."/>
            <person name="Rushton P."/>
            <person name="Sanderfoot A."/>
            <person name="Schween G."/>
            <person name="Shiu S.-H."/>
            <person name="Stueber K."/>
            <person name="Theodoulou F.L."/>
            <person name="Tu H."/>
            <person name="Van de Peer Y."/>
            <person name="Verrier P.J."/>
            <person name="Waters E."/>
            <person name="Wood A."/>
            <person name="Yang L."/>
            <person name="Cove D."/>
            <person name="Cuming A."/>
            <person name="Hasebe M."/>
            <person name="Lucas S."/>
            <person name="Mishler D.B."/>
            <person name="Reski R."/>
            <person name="Grigoriev I."/>
            <person name="Quatrano R.S."/>
            <person name="Boore J.L."/>
        </authorList>
    </citation>
    <scope>NUCLEOTIDE SEQUENCE [LARGE SCALE GENOMIC DNA]</scope>
    <source>
        <strain evidence="11 12">cv. Gransden 2004</strain>
    </source>
</reference>
<evidence type="ECO:0000256" key="3">
    <source>
        <dbReference type="ARBA" id="ARBA00022614"/>
    </source>
</evidence>
<feature type="domain" description="Protein kinase" evidence="9">
    <location>
        <begin position="238"/>
        <end position="521"/>
    </location>
</feature>
<dbReference type="SMART" id="SM00367">
    <property type="entry name" value="LRR_CC"/>
    <property type="match status" value="14"/>
</dbReference>
<gene>
    <name evidence="10" type="ORF">PHYPA_017413</name>
</gene>
<dbReference type="InterPro" id="IPR042197">
    <property type="entry name" value="Apaf_helical"/>
</dbReference>
<keyword evidence="7 8" id="KW-0472">Membrane</keyword>
<dbReference type="SUPFAM" id="SSF56112">
    <property type="entry name" value="Protein kinase-like (PK-like)"/>
    <property type="match status" value="1"/>
</dbReference>
<dbReference type="InterPro" id="IPR001245">
    <property type="entry name" value="Ser-Thr/Tyr_kinase_cat_dom"/>
</dbReference>
<evidence type="ECO:0000313" key="11">
    <source>
        <dbReference type="EnsemblPlants" id="Pp3c13_15270V3.1"/>
    </source>
</evidence>
<dbReference type="CDD" id="cd13999">
    <property type="entry name" value="STKc_MAP3K-like"/>
    <property type="match status" value="1"/>
</dbReference>
<name>A0A2K1JM08_PHYPA</name>
<evidence type="ECO:0000256" key="5">
    <source>
        <dbReference type="ARBA" id="ARBA00022737"/>
    </source>
</evidence>
<feature type="transmembrane region" description="Helical" evidence="8">
    <location>
        <begin position="7"/>
        <end position="27"/>
    </location>
</feature>
<dbReference type="InterPro" id="IPR003591">
    <property type="entry name" value="Leu-rich_rpt_typical-subtyp"/>
</dbReference>
<sequence>MEYFLELFKYYIITIWSFLHGFFMSRFSSTMEKYDKISSMQGIFGDTWKGSEVYIGAFEVLLNKNNLLNKNQCAHLCKKIEHVTKVFDHLMTCTNGGLEFRLLMSELFFILNKSFFLVENCGRPNWCKEAILQLNNKETFRELLLDLKCCCDIASDILLKNYSKKLEDISFATFNVATYDEVEGDVKVVYERLNNVNGIDDFEYCGLANHLLKRLEDLLHIDDEELDDLKLSSNIESLQFIKRISEGSFGAVYESKWLGVLCAIKKMDVAFNKFFKREVTILANLSHPNLITYYFAMKGHANESGESFELVFKKDYLYIGMELMQTNLNDMLENTKQTSYVFLIDIIYQIAKGMCYLHDMHIAHRDLKPQNILVNVIEIKVMNKVIQHAIVKVIDFGISKIEVGSNPETTKNEVPYGTVAYMAPEVLKSKFETITMCPFEADVYSFAMVCSKILSKRDPFDGVYKMEAILERIEKGERPKLPSNCNELIELIQECWMLNPLHRPKFANICKRLDLIKKKFLVGIEVANAPYFGESNKNCHQSKRFQPIHNELPLVESSGEEIFGRAQYLSQIRKLCANKVKVLYLVGMGGIGKTTIAKTTLINVKNMYNASCFVECIESGGDCYTTSCNILEQFQVKEKPKDVKEAHKILKSFLTKNKTILVFDNIKNQSQIEDVVPMDDIFASNGSTLIATTRDSNVMKDCGKEIYKINIEELDEETSMKMFITHSCGQKSLPIELVEVGKKIVRACNGLPLSLKVMGAFLREKKRLRCWERALQKLKRGRKLDGDENNSNYKIWKILRVSFDNLKVEEKKMFLDICCFFCNDVCPQGMSKERALRIWVNNQNNILEHEMEFTLNTLIYQSLIKLDKDGIIRVHDQLRDMSRNIVEEEMEYKYTRMWNLNIDPFYGLSNKLEGLFYNNINNNNIGKVRSASFSSLQFLSCNIGVFAPKIVIKILSIFFVLVKNSLNLRCFLLNMPLEYEFKKEEAHKALQMLHDKDVWKKFGSLNVLQLRNCSFIEIPPNLFYKITTLLELDLGGCSNLTMLPNELEYMTSLKILNLQYCERLKLLPTSIGSLISLKDLNIENCQSLTSLPNELGNLTSLTFLNMKGCSSLTSLPNELGNLTSLTTLNMKGCSSLTSLPNELGNLTSLTTLNTEGCSRLTSLPNEFGNLTSLTTLNMTGCSSLTSLPNELDNLTSLTTLNISWCSSLTSLPNELGNLTSLTTLNMWGCFRLTSMPNELGNLTSLTSLNMKGCSRLTSLPKELENLTSLTTLNMWGCSSLRSLPNELSNLTSLTTLYMEGCSRLTSLPNELGNLTSLTTLSIGRCSSLTSLPKELDNLTSLTTLSLRRCSSLTSLPNELGNLTSLTTLDISWCSRLTSLPNELGNLTSLTTLNISWCSSLTSLPNELGNLTSLTTLSIGRCSSLTSLPNELGNLTSLTTLNMERCFRLTSMPNELGNLTSLTSLNMKGCSRLTSLPKELENLTSLTTLNMWGCSSLRSLPNELSNLTSLTTLYMEGCSRLTSLPNELGNLTSLTTLSIGRCSSLTSLPKELDNLTSLTTLSLRRCSSLTSLPNELGNLTSLTTLDISWCSRLTSLPNELGNLTSLTTLNISWCSSLTSLPNELGNLTSLTTLSIGRCSSLTSLPNELGNLTSLTTLNMERCSRLTSLPKELGNLTSLTTLDINWCSSLTSLPNELGNLTSLTILNMMECSSLTSLPNELGNLTSLTTLSIGRCSSLTSLPNELGNLTSLTTLNMERCSRLTSLPKELGNLTSLTTLDINWCSSLTSLPNELGNLTSLTILNMMECSSLTSLPNELGNLTSLTTLNFERCSRLTSLPKELDNLTSLTTLNIKGCTRLTSLPNELGNLTSLTTLNMEGCSSLISLPNELGNLTSLTTLNISWCSSLRSLPNELGNLTSLTILNISWCSSLTSLPNELGNLTSLFFLNTEGCSSLTSLPNELDNLTSLIILNMEGCSSLTSLPNE</sequence>
<protein>
    <recommendedName>
        <fullName evidence="9">Protein kinase domain-containing protein</fullName>
    </recommendedName>
</protein>
<dbReference type="InterPro" id="IPR027417">
    <property type="entry name" value="P-loop_NTPase"/>
</dbReference>
<reference evidence="10 12" key="2">
    <citation type="journal article" date="2018" name="Plant J.">
        <title>The Physcomitrella patens chromosome-scale assembly reveals moss genome structure and evolution.</title>
        <authorList>
            <person name="Lang D."/>
            <person name="Ullrich K.K."/>
            <person name="Murat F."/>
            <person name="Fuchs J."/>
            <person name="Jenkins J."/>
            <person name="Haas F.B."/>
            <person name="Piednoel M."/>
            <person name="Gundlach H."/>
            <person name="Van Bel M."/>
            <person name="Meyberg R."/>
            <person name="Vives C."/>
            <person name="Morata J."/>
            <person name="Symeonidi A."/>
            <person name="Hiss M."/>
            <person name="Muchero W."/>
            <person name="Kamisugi Y."/>
            <person name="Saleh O."/>
            <person name="Blanc G."/>
            <person name="Decker E.L."/>
            <person name="van Gessel N."/>
            <person name="Grimwood J."/>
            <person name="Hayes R.D."/>
            <person name="Graham S.W."/>
            <person name="Gunter L.E."/>
            <person name="McDaniel S.F."/>
            <person name="Hoernstein S.N.W."/>
            <person name="Larsson A."/>
            <person name="Li F.W."/>
            <person name="Perroud P.F."/>
            <person name="Phillips J."/>
            <person name="Ranjan P."/>
            <person name="Rokshar D.S."/>
            <person name="Rothfels C.J."/>
            <person name="Schneider L."/>
            <person name="Shu S."/>
            <person name="Stevenson D.W."/>
            <person name="Thummler F."/>
            <person name="Tillich M."/>
            <person name="Villarreal Aguilar J.C."/>
            <person name="Widiez T."/>
            <person name="Wong G.K."/>
            <person name="Wymore A."/>
            <person name="Zhang Y."/>
            <person name="Zimmer A.D."/>
            <person name="Quatrano R.S."/>
            <person name="Mayer K.F.X."/>
            <person name="Goodstein D."/>
            <person name="Casacuberta J.M."/>
            <person name="Vandepoele K."/>
            <person name="Reski R."/>
            <person name="Cuming A.C."/>
            <person name="Tuskan G.A."/>
            <person name="Maumus F."/>
            <person name="Salse J."/>
            <person name="Schmutz J."/>
            <person name="Rensing S.A."/>
        </authorList>
    </citation>
    <scope>NUCLEOTIDE SEQUENCE [LARGE SCALE GENOMIC DNA]</scope>
    <source>
        <strain evidence="11 12">cv. Gransden 2004</strain>
    </source>
</reference>
<dbReference type="GO" id="GO:0004672">
    <property type="term" value="F:protein kinase activity"/>
    <property type="evidence" value="ECO:0007669"/>
    <property type="project" value="InterPro"/>
</dbReference>
<dbReference type="GO" id="GO:0006952">
    <property type="term" value="P:defense response"/>
    <property type="evidence" value="ECO:0007669"/>
    <property type="project" value="UniProtKB-KW"/>
</dbReference>
<dbReference type="PANTHER" id="PTHR36766">
    <property type="entry name" value="PLANT BROAD-SPECTRUM MILDEW RESISTANCE PROTEIN RPW8"/>
    <property type="match status" value="1"/>
</dbReference>
<dbReference type="Pfam" id="PF00560">
    <property type="entry name" value="LRR_1"/>
    <property type="match status" value="2"/>
</dbReference>
<dbReference type="GO" id="GO:0043531">
    <property type="term" value="F:ADP binding"/>
    <property type="evidence" value="ECO:0007669"/>
    <property type="project" value="InterPro"/>
</dbReference>
<dbReference type="InterPro" id="IPR008271">
    <property type="entry name" value="Ser/Thr_kinase_AS"/>
</dbReference>
<dbReference type="PROSITE" id="PS00108">
    <property type="entry name" value="PROTEIN_KINASE_ST"/>
    <property type="match status" value="1"/>
</dbReference>